<protein>
    <submittedName>
        <fullName evidence="1">Uncharacterized protein</fullName>
    </submittedName>
</protein>
<gene>
    <name evidence="1" type="ORF">FJW00_07240</name>
</gene>
<dbReference type="EMBL" id="VHIZ01000037">
    <property type="protein sequence ID" value="TPV28745.1"/>
    <property type="molecule type" value="Genomic_DNA"/>
</dbReference>
<accession>A0ABY2Z988</accession>
<organism evidence="1 2">
    <name type="scientific">Pantoea anthophila</name>
    <dbReference type="NCBI Taxonomy" id="470931"/>
    <lineage>
        <taxon>Bacteria</taxon>
        <taxon>Pseudomonadati</taxon>
        <taxon>Pseudomonadota</taxon>
        <taxon>Gammaproteobacteria</taxon>
        <taxon>Enterobacterales</taxon>
        <taxon>Erwiniaceae</taxon>
        <taxon>Pantoea</taxon>
    </lineage>
</organism>
<keyword evidence="2" id="KW-1185">Reference proteome</keyword>
<dbReference type="RefSeq" id="WP_140923370.1">
    <property type="nucleotide sequence ID" value="NZ_CP122311.1"/>
</dbReference>
<reference evidence="1 2" key="1">
    <citation type="submission" date="2019-06" db="EMBL/GenBank/DDBJ databases">
        <title>Taxogenomics and systematics of the genus Pantoea.</title>
        <authorList>
            <person name="Tambong J.T."/>
        </authorList>
    </citation>
    <scope>NUCLEOTIDE SEQUENCE [LARGE SCALE GENOMIC DNA]</scope>
    <source>
        <strain evidence="1 2">LMG 2558</strain>
    </source>
</reference>
<name>A0ABY2Z988_9GAMM</name>
<proteinExistence type="predicted"/>
<comment type="caution">
    <text evidence="1">The sequence shown here is derived from an EMBL/GenBank/DDBJ whole genome shotgun (WGS) entry which is preliminary data.</text>
</comment>
<evidence type="ECO:0000313" key="2">
    <source>
        <dbReference type="Proteomes" id="UP000316142"/>
    </source>
</evidence>
<dbReference type="Proteomes" id="UP000316142">
    <property type="component" value="Unassembled WGS sequence"/>
</dbReference>
<sequence>MTVVAEDVSFETPEVKCLNDHTIPFIKSEIPSKEIVDKAYVLCRPELDEWKKSLEPLPDEMKQHMRKELYDFYIRMIEKRRNYEVSKAAKAFHRDTL</sequence>
<evidence type="ECO:0000313" key="1">
    <source>
        <dbReference type="EMBL" id="TPV28745.1"/>
    </source>
</evidence>